<keyword evidence="2" id="KW-0732">Signal</keyword>
<accession>A0A161VVU6</accession>
<gene>
    <name evidence="3" type="ORF">CI238_09778</name>
</gene>
<evidence type="ECO:0000313" key="4">
    <source>
        <dbReference type="Proteomes" id="UP000076584"/>
    </source>
</evidence>
<feature type="signal peptide" evidence="2">
    <location>
        <begin position="1"/>
        <end position="25"/>
    </location>
</feature>
<name>A0A161VVU6_COLIC</name>
<feature type="compositionally biased region" description="Polar residues" evidence="1">
    <location>
        <begin position="242"/>
        <end position="253"/>
    </location>
</feature>
<feature type="region of interest" description="Disordered" evidence="1">
    <location>
        <begin position="169"/>
        <end position="193"/>
    </location>
</feature>
<sequence length="398" mass="40889">MRVSTLVVAVASVVALLSSTKGAAADQNAGKPRKRAKLQRFADSLNFKNDANSPQNPNGFVSYDYGYSYPLPPSRTTYAEESSSLSTMTSLASSNNASYTEISSVASVTGTSGVSNSASFNTTVTSRASATLSDTVITSTSASVTGSHSTSFVLTRNSSITAINSSGTIVSGTRSSSVTDSTLWPPVSTSSLDSSLTISLSTSSVPTNKSSTSQSLAMQSSSGTGSAFVTSTLVADNSTILPGSVTESGRLPTSQSVGSATLTSSSSLNDMSRPLPPGQSISSTFTVTSYGFNKTTSLRVDPSTSSSDAVSGTHATVTETEAPFTSSRESWNDTTSSHLFQSACNTDATCGNPVANMGLNHAHRASSILITTAKSVQKLGFSFSHLGSYGLVVRPDNL</sequence>
<feature type="region of interest" description="Disordered" evidence="1">
    <location>
        <begin position="242"/>
        <end position="280"/>
    </location>
</feature>
<comment type="caution">
    <text evidence="3">The sequence shown here is derived from an EMBL/GenBank/DDBJ whole genome shotgun (WGS) entry which is preliminary data.</text>
</comment>
<organism evidence="3 4">
    <name type="scientific">Colletotrichum incanum</name>
    <name type="common">Soybean anthracnose fungus</name>
    <dbReference type="NCBI Taxonomy" id="1573173"/>
    <lineage>
        <taxon>Eukaryota</taxon>
        <taxon>Fungi</taxon>
        <taxon>Dikarya</taxon>
        <taxon>Ascomycota</taxon>
        <taxon>Pezizomycotina</taxon>
        <taxon>Sordariomycetes</taxon>
        <taxon>Hypocreomycetidae</taxon>
        <taxon>Glomerellales</taxon>
        <taxon>Glomerellaceae</taxon>
        <taxon>Colletotrichum</taxon>
        <taxon>Colletotrichum spaethianum species complex</taxon>
    </lineage>
</organism>
<evidence type="ECO:0000256" key="1">
    <source>
        <dbReference type="SAM" id="MobiDB-lite"/>
    </source>
</evidence>
<dbReference type="EMBL" id="LFIW01000359">
    <property type="protein sequence ID" value="KZL86864.1"/>
    <property type="molecule type" value="Genomic_DNA"/>
</dbReference>
<dbReference type="Proteomes" id="UP000076584">
    <property type="component" value="Unassembled WGS sequence"/>
</dbReference>
<feature type="region of interest" description="Disordered" evidence="1">
    <location>
        <begin position="301"/>
        <end position="330"/>
    </location>
</feature>
<protein>
    <submittedName>
        <fullName evidence="3">Uncharacterized protein</fullName>
    </submittedName>
</protein>
<evidence type="ECO:0000256" key="2">
    <source>
        <dbReference type="SAM" id="SignalP"/>
    </source>
</evidence>
<evidence type="ECO:0000313" key="3">
    <source>
        <dbReference type="EMBL" id="KZL86864.1"/>
    </source>
</evidence>
<feature type="region of interest" description="Disordered" evidence="1">
    <location>
        <begin position="202"/>
        <end position="221"/>
    </location>
</feature>
<proteinExistence type="predicted"/>
<feature type="compositionally biased region" description="Polar residues" evidence="1">
    <location>
        <begin position="169"/>
        <end position="182"/>
    </location>
</feature>
<reference evidence="3 4" key="1">
    <citation type="submission" date="2015-06" db="EMBL/GenBank/DDBJ databases">
        <title>Survival trade-offs in plant roots during colonization by closely related pathogenic and mutualistic fungi.</title>
        <authorList>
            <person name="Hacquard S."/>
            <person name="Kracher B."/>
            <person name="Hiruma K."/>
            <person name="Weinman A."/>
            <person name="Muench P."/>
            <person name="Garrido Oter R."/>
            <person name="Ver Loren van Themaat E."/>
            <person name="Dallerey J.-F."/>
            <person name="Damm U."/>
            <person name="Henrissat B."/>
            <person name="Lespinet O."/>
            <person name="Thon M."/>
            <person name="Kemen E."/>
            <person name="McHardy A.C."/>
            <person name="Schulze-Lefert P."/>
            <person name="O'Connell R.J."/>
        </authorList>
    </citation>
    <scope>NUCLEOTIDE SEQUENCE [LARGE SCALE GENOMIC DNA]</scope>
    <source>
        <strain evidence="3 4">MAFF 238704</strain>
    </source>
</reference>
<feature type="chain" id="PRO_5007828228" evidence="2">
    <location>
        <begin position="26"/>
        <end position="398"/>
    </location>
</feature>
<keyword evidence="4" id="KW-1185">Reference proteome</keyword>
<feature type="compositionally biased region" description="Low complexity" evidence="1">
    <location>
        <begin position="254"/>
        <end position="268"/>
    </location>
</feature>
<dbReference type="AlphaFoldDB" id="A0A161VVU6"/>